<proteinExistence type="predicted"/>
<dbReference type="EMBL" id="JAUIZM010000005">
    <property type="protein sequence ID" value="KAK1381702.1"/>
    <property type="molecule type" value="Genomic_DNA"/>
</dbReference>
<feature type="compositionally biased region" description="Polar residues" evidence="2">
    <location>
        <begin position="492"/>
        <end position="508"/>
    </location>
</feature>
<organism evidence="3 4">
    <name type="scientific">Heracleum sosnowskyi</name>
    <dbReference type="NCBI Taxonomy" id="360622"/>
    <lineage>
        <taxon>Eukaryota</taxon>
        <taxon>Viridiplantae</taxon>
        <taxon>Streptophyta</taxon>
        <taxon>Embryophyta</taxon>
        <taxon>Tracheophyta</taxon>
        <taxon>Spermatophyta</taxon>
        <taxon>Magnoliopsida</taxon>
        <taxon>eudicotyledons</taxon>
        <taxon>Gunneridae</taxon>
        <taxon>Pentapetalae</taxon>
        <taxon>asterids</taxon>
        <taxon>campanulids</taxon>
        <taxon>Apiales</taxon>
        <taxon>Apiaceae</taxon>
        <taxon>Apioideae</taxon>
        <taxon>apioid superclade</taxon>
        <taxon>Tordylieae</taxon>
        <taxon>Tordyliinae</taxon>
        <taxon>Heracleum</taxon>
    </lineage>
</organism>
<dbReference type="AlphaFoldDB" id="A0AAD8IBY0"/>
<evidence type="ECO:0000256" key="2">
    <source>
        <dbReference type="SAM" id="MobiDB-lite"/>
    </source>
</evidence>
<reference evidence="3" key="2">
    <citation type="submission" date="2023-05" db="EMBL/GenBank/DDBJ databases">
        <authorList>
            <person name="Schelkunov M.I."/>
        </authorList>
    </citation>
    <scope>NUCLEOTIDE SEQUENCE</scope>
    <source>
        <strain evidence="3">Hsosn_3</strain>
        <tissue evidence="3">Leaf</tissue>
    </source>
</reference>
<evidence type="ECO:0000313" key="4">
    <source>
        <dbReference type="Proteomes" id="UP001237642"/>
    </source>
</evidence>
<reference evidence="3" key="1">
    <citation type="submission" date="2023-02" db="EMBL/GenBank/DDBJ databases">
        <title>Genome of toxic invasive species Heracleum sosnowskyi carries increased number of genes despite the absence of recent whole-genome duplications.</title>
        <authorList>
            <person name="Schelkunov M."/>
            <person name="Shtratnikova V."/>
            <person name="Makarenko M."/>
            <person name="Klepikova A."/>
            <person name="Omelchenko D."/>
            <person name="Novikova G."/>
            <person name="Obukhova E."/>
            <person name="Bogdanov V."/>
            <person name="Penin A."/>
            <person name="Logacheva M."/>
        </authorList>
    </citation>
    <scope>NUCLEOTIDE SEQUENCE</scope>
    <source>
        <strain evidence="3">Hsosn_3</strain>
        <tissue evidence="3">Leaf</tissue>
    </source>
</reference>
<comment type="caution">
    <text evidence="3">The sequence shown here is derived from an EMBL/GenBank/DDBJ whole genome shotgun (WGS) entry which is preliminary data.</text>
</comment>
<evidence type="ECO:0000313" key="3">
    <source>
        <dbReference type="EMBL" id="KAK1381702.1"/>
    </source>
</evidence>
<feature type="region of interest" description="Disordered" evidence="2">
    <location>
        <begin position="489"/>
        <end position="508"/>
    </location>
</feature>
<feature type="compositionally biased region" description="Basic and acidic residues" evidence="2">
    <location>
        <begin position="754"/>
        <end position="802"/>
    </location>
</feature>
<keyword evidence="4" id="KW-1185">Reference proteome</keyword>
<evidence type="ECO:0000256" key="1">
    <source>
        <dbReference type="SAM" id="Coils"/>
    </source>
</evidence>
<keyword evidence="1" id="KW-0175">Coiled coil</keyword>
<gene>
    <name evidence="3" type="ORF">POM88_019437</name>
</gene>
<dbReference type="Proteomes" id="UP001237642">
    <property type="component" value="Unassembled WGS sequence"/>
</dbReference>
<feature type="region of interest" description="Disordered" evidence="2">
    <location>
        <begin position="563"/>
        <end position="584"/>
    </location>
</feature>
<name>A0AAD8IBY0_9APIA</name>
<accession>A0AAD8IBY0</accession>
<sequence>MAQQFEIVLTNYHGYFDPLKCSFERFRPWISFLNQHSCVNYAICSNVDLKVDPLYLLCSTAVVSDDFSTISFNIQDTQYIITEETFCNVLQFPQDNFDRLPTEEELTRFFLSIHYQGPLNLSKLIKGNLVCEWDLFFDTLAKVFSNCTKNNFQNIPYLLQVIGYAIVFNKRLNVGHLLWEIVVRRVFNARKEFDNGRKIKCFYPRFLSLVLNSILSNEHQELFRNGRFFISPTTDKKFFQRLETSFKYGSVPVLISNYMTNFINLPSFEPPIPEQRIVTSAGTEEVIQPQVRTSIPGSSGTVSVTQEVDRADQEFVEPQTLSPVIEPNTESNPNQPEPYINTRNRNSSDEETMSDPAALSPPPKKRRTYREISVSPSVSFQQDMDFEMANTQSLETSSQQDESIEVRHRAMAFCTESSTLPLLTMGENITLDATQDTLPGEHLGHETVPTIVTVEEPSQASEGKSDSLPPIIESFSPLPEGTSLAPLRDSSLAVSTGESEGQHGKSTSEAIQFSISDEFLDFTMDWDSRTPIAPPVTSQEGAMVIFSAGTSTPTMDKQLVVRSERQTQSDTQAREVSETPSREIEMSAHNDTYTASLLAQIAGLQKQLQQTQAEKEILKAQVDERSSSSTSVNNQLGHLRDEIQGVKVTLVPKMNAVQESQVLVASDMSELLVSNAEIREAIKQIPIISTKVDACQDTIDENQYFNDERFTKIEGGMHHLNEGMKHLYAMIKVSHQPNTEQKKFFEGDDDEGGDGDRDGEGEREGKKEDPKADKVKSVEDASTKGENKEKEIQGGEEVRDQGGETGGSGSGKDKGKQKLTFSDADYYQGEQGDFDDIESGETPEDIFGEVEVEGEADFADWEDEPEVDPAFEAELLRQKADLKRREDENAKVSDIITKHLVIQKAEHQEKQRLHDLKVKDRKLYVRLKLGEEWDKAREMFSHPTGSDNDGRFFSMLERYRQVNPDNTIYMKALHAEISRISTGFDRVREELKIYIYTHNEGTFIVSLNLLEGRTLSELWVFMCKVKRTSPLAELLHDQLRDFAMKASPQVVDVPYEVKFYKGRALQTCGVDPISLKDYPAKHLVYMENMLRTTGFATQEKTEVADLIQDYCIANIKRYHQMKNRLKKVTAQPVRPSGITSESDRILDKDLLEALEEGEMMESEI</sequence>
<feature type="region of interest" description="Disordered" evidence="2">
    <location>
        <begin position="311"/>
        <end position="370"/>
    </location>
</feature>
<protein>
    <submittedName>
        <fullName evidence="3">Uncharacterized protein</fullName>
    </submittedName>
</protein>
<feature type="coiled-coil region" evidence="1">
    <location>
        <begin position="594"/>
        <end position="621"/>
    </location>
</feature>
<feature type="region of interest" description="Disordered" evidence="2">
    <location>
        <begin position="742"/>
        <end position="818"/>
    </location>
</feature>